<sequence length="317" mass="35804">MGNMQCPAEDAAHLASVAQNICPFPDYNPNPLFTNMLSINSSLHLRNHYKAVQSSLTSKQLEDFTRGLRTTFGREGKVTLGGVGVVALSLAVLFDTLAEQVKGKPVSDSGLIPGLFLKDLRGYYPPPVYTISKYLRLVPHIANNPIRMREETERYLKQLTIERQILQEDKNENFEDITGVNIVLGQAFQSNLQIHLLRITNSTAIHKEDDADVNKSRKRRIPAPENSVTFHLNCNPEEASKVFLSKVLKSNDTQEAFNKCKPSNRDIPKTWLHYIARLTWLDVVNGPLSNVEDVKESMIAQKEDFDLKANALRMWTD</sequence>
<dbReference type="EMBL" id="CM015725">
    <property type="protein sequence ID" value="KAF3698925.1"/>
    <property type="molecule type" value="Genomic_DNA"/>
</dbReference>
<gene>
    <name evidence="1" type="ORF">EXN66_Car014612</name>
</gene>
<protein>
    <submittedName>
        <fullName evidence="1">Uncharacterized protein</fullName>
    </submittedName>
</protein>
<dbReference type="AlphaFoldDB" id="A0A6G1Q8P8"/>
<evidence type="ECO:0000313" key="1">
    <source>
        <dbReference type="EMBL" id="KAF3698925.1"/>
    </source>
</evidence>
<evidence type="ECO:0000313" key="2">
    <source>
        <dbReference type="Proteomes" id="UP000503349"/>
    </source>
</evidence>
<reference evidence="2" key="2">
    <citation type="submission" date="2019-02" db="EMBL/GenBank/DDBJ databases">
        <title>Opniocepnalus argus Var Kimnra genome.</title>
        <authorList>
            <person name="Zhou C."/>
            <person name="Xiao S."/>
        </authorList>
    </citation>
    <scope>NUCLEOTIDE SEQUENCE [LARGE SCALE GENOMIC DNA]</scope>
</reference>
<organism evidence="1 2">
    <name type="scientific">Channa argus</name>
    <name type="common">Northern snakehead</name>
    <name type="synonym">Ophicephalus argus</name>
    <dbReference type="NCBI Taxonomy" id="215402"/>
    <lineage>
        <taxon>Eukaryota</taxon>
        <taxon>Metazoa</taxon>
        <taxon>Chordata</taxon>
        <taxon>Craniata</taxon>
        <taxon>Vertebrata</taxon>
        <taxon>Euteleostomi</taxon>
        <taxon>Actinopterygii</taxon>
        <taxon>Neopterygii</taxon>
        <taxon>Teleostei</taxon>
        <taxon>Neoteleostei</taxon>
        <taxon>Acanthomorphata</taxon>
        <taxon>Anabantaria</taxon>
        <taxon>Anabantiformes</taxon>
        <taxon>Channoidei</taxon>
        <taxon>Channidae</taxon>
        <taxon>Channa</taxon>
    </lineage>
</organism>
<reference evidence="1 2" key="1">
    <citation type="submission" date="2019-02" db="EMBL/GenBank/DDBJ databases">
        <title>Opniocepnalus argus genome.</title>
        <authorList>
            <person name="Zhou C."/>
            <person name="Xiao S."/>
        </authorList>
    </citation>
    <scope>NUCLEOTIDE SEQUENCE [LARGE SCALE GENOMIC DNA]</scope>
    <source>
        <strain evidence="1">OARG1902GOOAL</strain>
        <tissue evidence="1">Muscle</tissue>
    </source>
</reference>
<name>A0A6G1Q8P8_CHAAH</name>
<keyword evidence="2" id="KW-1185">Reference proteome</keyword>
<dbReference type="Proteomes" id="UP000503349">
    <property type="component" value="Chromosome 14"/>
</dbReference>
<proteinExistence type="predicted"/>
<accession>A0A6G1Q8P8</accession>